<proteinExistence type="inferred from homology"/>
<comment type="caution">
    <text evidence="4">The sequence shown here is derived from an EMBL/GenBank/DDBJ whole genome shotgun (WGS) entry which is preliminary data.</text>
</comment>
<dbReference type="Proteomes" id="UP000306584">
    <property type="component" value="Unassembled WGS sequence"/>
</dbReference>
<evidence type="ECO:0000259" key="3">
    <source>
        <dbReference type="Pfam" id="PF05368"/>
    </source>
</evidence>
<name>A0A4V4JP40_AURPU</name>
<sequence>MIDLKLRLESPSNNLNQAISAMSKGILITGATGKQGGATIDALISSPSHSSDFTILAVTRNPSSASATALQNKSPAIKLVTGDLNDVPGIFNAAEAIHKPIHGVFSVQTFAGQGQNVDTEEKQGKALIDEALKRGVNHFVYTSVDRGGDKSLDNPTNIPHFRSKHNIERHLVDSTKGSNMSYTILRPTAFMDNWVPGFMGKMFGAMWTSALAPDRKLQLISTKDIGFFAAQAFRNPDRFNNRAVSLAGDELTFAEASKVWQDTVGYGAPATYSFMGAGLIWAVKELGTMFRWFETDGYQVDIPALKKEHPGLQTLGDWIEKESAFKKQ</sequence>
<evidence type="ECO:0000313" key="4">
    <source>
        <dbReference type="EMBL" id="THY00733.1"/>
    </source>
</evidence>
<dbReference type="GO" id="GO:0005634">
    <property type="term" value="C:nucleus"/>
    <property type="evidence" value="ECO:0007669"/>
    <property type="project" value="TreeGrafter"/>
</dbReference>
<organism evidence="4 5">
    <name type="scientific">Aureobasidium pullulans</name>
    <name type="common">Black yeast</name>
    <name type="synonym">Pullularia pullulans</name>
    <dbReference type="NCBI Taxonomy" id="5580"/>
    <lineage>
        <taxon>Eukaryota</taxon>
        <taxon>Fungi</taxon>
        <taxon>Dikarya</taxon>
        <taxon>Ascomycota</taxon>
        <taxon>Pezizomycotina</taxon>
        <taxon>Dothideomycetes</taxon>
        <taxon>Dothideomycetidae</taxon>
        <taxon>Dothideales</taxon>
        <taxon>Saccotheciaceae</taxon>
        <taxon>Aureobasidium</taxon>
    </lineage>
</organism>
<keyword evidence="2" id="KW-0521">NADP</keyword>
<evidence type="ECO:0000313" key="5">
    <source>
        <dbReference type="Proteomes" id="UP000306584"/>
    </source>
</evidence>
<dbReference type="Gene3D" id="3.40.50.720">
    <property type="entry name" value="NAD(P)-binding Rossmann-like Domain"/>
    <property type="match status" value="1"/>
</dbReference>
<dbReference type="CDD" id="cd05251">
    <property type="entry name" value="NmrA_like_SDR_a"/>
    <property type="match status" value="1"/>
</dbReference>
<dbReference type="FunFam" id="3.40.50.720:FF:000528">
    <property type="entry name" value="Nucleoside-diphosphate-sugar epimerase family protein"/>
    <property type="match status" value="1"/>
</dbReference>
<dbReference type="Gene3D" id="3.90.25.10">
    <property type="entry name" value="UDP-galactose 4-epimerase, domain 1"/>
    <property type="match status" value="1"/>
</dbReference>
<dbReference type="InterPro" id="IPR008030">
    <property type="entry name" value="NmrA-like"/>
</dbReference>
<dbReference type="EMBL" id="QZBD01001035">
    <property type="protein sequence ID" value="THY00733.1"/>
    <property type="molecule type" value="Genomic_DNA"/>
</dbReference>
<dbReference type="SUPFAM" id="SSF51735">
    <property type="entry name" value="NAD(P)-binding Rossmann-fold domains"/>
    <property type="match status" value="1"/>
</dbReference>
<accession>A0A4V4JP40</accession>
<dbReference type="Pfam" id="PF05368">
    <property type="entry name" value="NmrA"/>
    <property type="match status" value="1"/>
</dbReference>
<dbReference type="PANTHER" id="PTHR42748:SF7">
    <property type="entry name" value="NMRA LIKE REDOX SENSOR 1-RELATED"/>
    <property type="match status" value="1"/>
</dbReference>
<feature type="domain" description="NmrA-like" evidence="3">
    <location>
        <begin position="23"/>
        <end position="299"/>
    </location>
</feature>
<gene>
    <name evidence="4" type="ORF">D6D01_10403</name>
</gene>
<dbReference type="AlphaFoldDB" id="A0A4V4JP40"/>
<protein>
    <submittedName>
        <fullName evidence="4">NAD(P)-binding protein</fullName>
    </submittedName>
</protein>
<dbReference type="InterPro" id="IPR036291">
    <property type="entry name" value="NAD(P)-bd_dom_sf"/>
</dbReference>
<evidence type="ECO:0000256" key="2">
    <source>
        <dbReference type="ARBA" id="ARBA00022857"/>
    </source>
</evidence>
<evidence type="ECO:0000256" key="1">
    <source>
        <dbReference type="ARBA" id="ARBA00006328"/>
    </source>
</evidence>
<dbReference type="InterPro" id="IPR051164">
    <property type="entry name" value="NmrA-like_oxidored"/>
</dbReference>
<comment type="similarity">
    <text evidence="1">Belongs to the NmrA-type oxidoreductase family.</text>
</comment>
<reference evidence="4 5" key="1">
    <citation type="submission" date="2018-10" db="EMBL/GenBank/DDBJ databases">
        <title>Fifty Aureobasidium pullulans genomes reveal a recombining polyextremotolerant generalist.</title>
        <authorList>
            <person name="Gostincar C."/>
            <person name="Turk M."/>
            <person name="Zajc J."/>
            <person name="Gunde-Cimerman N."/>
        </authorList>
    </citation>
    <scope>NUCLEOTIDE SEQUENCE [LARGE SCALE GENOMIC DNA]</scope>
    <source>
        <strain evidence="4 5">EXF-6604</strain>
    </source>
</reference>
<dbReference type="PANTHER" id="PTHR42748">
    <property type="entry name" value="NITROGEN METABOLITE REPRESSION PROTEIN NMRA FAMILY MEMBER"/>
    <property type="match status" value="1"/>
</dbReference>